<dbReference type="OrthoDB" id="8479024at2"/>
<protein>
    <submittedName>
        <fullName evidence="1">Uncharacterized protein (DUF1499 family)</fullName>
    </submittedName>
</protein>
<dbReference type="RefSeq" id="WP_104069759.1">
    <property type="nucleotide sequence ID" value="NZ_PRDS01000002.1"/>
</dbReference>
<proteinExistence type="predicted"/>
<dbReference type="Pfam" id="PF07386">
    <property type="entry name" value="DUF1499"/>
    <property type="match status" value="1"/>
</dbReference>
<gene>
    <name evidence="1" type="ORF">LV82_00834</name>
</gene>
<sequence length="156" mass="16636">MKPVLIVVVALVGAGLAWIRLAPSDPTRWHVAPRLPADLAPQPPGPEAVLPQTGGAHALIRLQGVTPEKALAQLDAIARSTPRTVRLAGDPAQGRITWITRSRLFGFPDYTTAEARAADGGAIVTIHARLRFGYSDMGVNAARLRDWLARLADAQA</sequence>
<name>A0A2S5JK42_9RHOB</name>
<comment type="caution">
    <text evidence="1">The sequence shown here is derived from an EMBL/GenBank/DDBJ whole genome shotgun (WGS) entry which is preliminary data.</text>
</comment>
<dbReference type="AlphaFoldDB" id="A0A2S5JK42"/>
<reference evidence="1 2" key="1">
    <citation type="submission" date="2018-01" db="EMBL/GenBank/DDBJ databases">
        <title>Genomic Encyclopedia of Archaeal and Bacterial Type Strains, Phase II (KMG-II): from individual species to whole genera.</title>
        <authorList>
            <person name="Goeker M."/>
        </authorList>
    </citation>
    <scope>NUCLEOTIDE SEQUENCE [LARGE SCALE GENOMIC DNA]</scope>
    <source>
        <strain evidence="1 2">DSM 12048</strain>
    </source>
</reference>
<keyword evidence="2" id="KW-1185">Reference proteome</keyword>
<accession>A0A2S5JK42</accession>
<evidence type="ECO:0000313" key="1">
    <source>
        <dbReference type="EMBL" id="PPB81625.1"/>
    </source>
</evidence>
<organism evidence="1 2">
    <name type="scientific">Albidovulum inexpectatum</name>
    <dbReference type="NCBI Taxonomy" id="196587"/>
    <lineage>
        <taxon>Bacteria</taxon>
        <taxon>Pseudomonadati</taxon>
        <taxon>Pseudomonadota</taxon>
        <taxon>Alphaproteobacteria</taxon>
        <taxon>Rhodobacterales</taxon>
        <taxon>Paracoccaceae</taxon>
        <taxon>Albidovulum</taxon>
    </lineage>
</organism>
<dbReference type="InterPro" id="IPR010865">
    <property type="entry name" value="DUF1499"/>
</dbReference>
<evidence type="ECO:0000313" key="2">
    <source>
        <dbReference type="Proteomes" id="UP000239736"/>
    </source>
</evidence>
<dbReference type="Proteomes" id="UP000239736">
    <property type="component" value="Unassembled WGS sequence"/>
</dbReference>
<dbReference type="EMBL" id="PRDS01000002">
    <property type="protein sequence ID" value="PPB81625.1"/>
    <property type="molecule type" value="Genomic_DNA"/>
</dbReference>